<feature type="compositionally biased region" description="Polar residues" evidence="1">
    <location>
        <begin position="622"/>
        <end position="633"/>
    </location>
</feature>
<feature type="region of interest" description="Disordered" evidence="1">
    <location>
        <begin position="323"/>
        <end position="378"/>
    </location>
</feature>
<proteinExistence type="predicted"/>
<evidence type="ECO:0000313" key="4">
    <source>
        <dbReference type="Proteomes" id="UP000828390"/>
    </source>
</evidence>
<keyword evidence="4" id="KW-1185">Reference proteome</keyword>
<dbReference type="AlphaFoldDB" id="A0A9D4N7Y1"/>
<feature type="transmembrane region" description="Helical" evidence="2">
    <location>
        <begin position="12"/>
        <end position="40"/>
    </location>
</feature>
<keyword evidence="2" id="KW-0812">Transmembrane</keyword>
<reference evidence="3" key="2">
    <citation type="submission" date="2020-11" db="EMBL/GenBank/DDBJ databases">
        <authorList>
            <person name="McCartney M.A."/>
            <person name="Auch B."/>
            <person name="Kono T."/>
            <person name="Mallez S."/>
            <person name="Becker A."/>
            <person name="Gohl D.M."/>
            <person name="Silverstein K.A.T."/>
            <person name="Koren S."/>
            <person name="Bechman K.B."/>
            <person name="Herman A."/>
            <person name="Abrahante J.E."/>
            <person name="Garbe J."/>
        </authorList>
    </citation>
    <scope>NUCLEOTIDE SEQUENCE</scope>
    <source>
        <strain evidence="3">Duluth1</strain>
        <tissue evidence="3">Whole animal</tissue>
    </source>
</reference>
<dbReference type="Proteomes" id="UP000828390">
    <property type="component" value="Unassembled WGS sequence"/>
</dbReference>
<name>A0A9D4N7Y1_DREPO</name>
<feature type="transmembrane region" description="Helical" evidence="2">
    <location>
        <begin position="128"/>
        <end position="147"/>
    </location>
</feature>
<sequence length="677" mass="76841">MAIAISQGKKTVLWASGLILSALAFVFLLAGCVTAGWQIVERRGLVDRFASAQYELVTKTGLWYVIRCLNGKCRNVQFGDRDLDVKIERPPNETSNQSMAVVAIVFCFVAIVVIATSRCLRGFVVAHVVARLFAVLLCILSFILAVVPCARNGTELRDLQADLDNEEAMSPNPFRTSKILFPFSVLLFCIGAVLAFLAAVPIAIDLFFLAKDPESQFDSISESGSMMNYSCSSYPEDDPKKSNGNLGGTRLNPKRKQKGPRGSRDSLNNSVSTIDNPMYAHAPMKTNRSFRTPSPSRHGSNRRLDSGNILQVFALENALNEIEQSNSQRSSRNRLDIESDYESNTTGSVENRRKERFQKNDEETDKESDFSEREIEARHGHDRFVKHKFSRPITRDEQDVGLTALTQNRPKVNNKMKERALQNEIPSIDGLVKHTLPRSNEEQDVDSGSVSKNRPKEITQKDLENEIPSIGGLVKHTYSRPRNTDEQDVDLRAERKDRTQVNNEIKQRDLENEIPSIDDTNELDRTVSDTSSDRSIDYSSEDFENKDVDTEIVEMKGSAESGRKQRVRGKRSYDMKQYSGAFKPSNELSNKKSKQNVTRDLEDYKDEYRENSNERRKRNENDSVSNPERQQMSNEKEQRPYSGRKSRSPRRSEEPITRIQTDSGEVNKAFEKRETTF</sequence>
<feature type="compositionally biased region" description="Basic and acidic residues" evidence="1">
    <location>
        <begin position="522"/>
        <end position="536"/>
    </location>
</feature>
<feature type="compositionally biased region" description="Basic residues" evidence="1">
    <location>
        <begin position="252"/>
        <end position="261"/>
    </location>
</feature>
<organism evidence="3 4">
    <name type="scientific">Dreissena polymorpha</name>
    <name type="common">Zebra mussel</name>
    <name type="synonym">Mytilus polymorpha</name>
    <dbReference type="NCBI Taxonomy" id="45954"/>
    <lineage>
        <taxon>Eukaryota</taxon>
        <taxon>Metazoa</taxon>
        <taxon>Spiralia</taxon>
        <taxon>Lophotrochozoa</taxon>
        <taxon>Mollusca</taxon>
        <taxon>Bivalvia</taxon>
        <taxon>Autobranchia</taxon>
        <taxon>Heteroconchia</taxon>
        <taxon>Euheterodonta</taxon>
        <taxon>Imparidentia</taxon>
        <taxon>Neoheterodontei</taxon>
        <taxon>Myida</taxon>
        <taxon>Dreissenoidea</taxon>
        <taxon>Dreissenidae</taxon>
        <taxon>Dreissena</taxon>
    </lineage>
</organism>
<feature type="compositionally biased region" description="Polar residues" evidence="1">
    <location>
        <begin position="286"/>
        <end position="298"/>
    </location>
</feature>
<feature type="region of interest" description="Disordered" evidence="1">
    <location>
        <begin position="231"/>
        <end position="305"/>
    </location>
</feature>
<feature type="compositionally biased region" description="Basic and acidic residues" evidence="1">
    <location>
        <begin position="482"/>
        <end position="511"/>
    </location>
</feature>
<protein>
    <submittedName>
        <fullName evidence="3">Uncharacterized protein</fullName>
    </submittedName>
</protein>
<keyword evidence="2" id="KW-0472">Membrane</keyword>
<feature type="region of interest" description="Disordered" evidence="1">
    <location>
        <begin position="475"/>
        <end position="677"/>
    </location>
</feature>
<comment type="caution">
    <text evidence="3">The sequence shown here is derived from an EMBL/GenBank/DDBJ whole genome shotgun (WGS) entry which is preliminary data.</text>
</comment>
<gene>
    <name evidence="3" type="ORF">DPMN_012937</name>
</gene>
<keyword evidence="2" id="KW-1133">Transmembrane helix</keyword>
<feature type="compositionally biased region" description="Basic and acidic residues" evidence="1">
    <location>
        <begin position="350"/>
        <end position="378"/>
    </location>
</feature>
<dbReference type="EMBL" id="JAIWYP010000001">
    <property type="protein sequence ID" value="KAH3888894.1"/>
    <property type="molecule type" value="Genomic_DNA"/>
</dbReference>
<feature type="region of interest" description="Disordered" evidence="1">
    <location>
        <begin position="419"/>
        <end position="454"/>
    </location>
</feature>
<reference evidence="3" key="1">
    <citation type="journal article" date="2019" name="bioRxiv">
        <title>The Genome of the Zebra Mussel, Dreissena polymorpha: A Resource for Invasive Species Research.</title>
        <authorList>
            <person name="McCartney M.A."/>
            <person name="Auch B."/>
            <person name="Kono T."/>
            <person name="Mallez S."/>
            <person name="Zhang Y."/>
            <person name="Obille A."/>
            <person name="Becker A."/>
            <person name="Abrahante J.E."/>
            <person name="Garbe J."/>
            <person name="Badalamenti J.P."/>
            <person name="Herman A."/>
            <person name="Mangelson H."/>
            <person name="Liachko I."/>
            <person name="Sullivan S."/>
            <person name="Sone E.D."/>
            <person name="Koren S."/>
            <person name="Silverstein K.A.T."/>
            <person name="Beckman K.B."/>
            <person name="Gohl D.M."/>
        </authorList>
    </citation>
    <scope>NUCLEOTIDE SEQUENCE</scope>
    <source>
        <strain evidence="3">Duluth1</strain>
        <tissue evidence="3">Whole animal</tissue>
    </source>
</reference>
<feature type="transmembrane region" description="Helical" evidence="2">
    <location>
        <begin position="179"/>
        <end position="209"/>
    </location>
</feature>
<feature type="compositionally biased region" description="Basic and acidic residues" evidence="1">
    <location>
        <begin position="668"/>
        <end position="677"/>
    </location>
</feature>
<accession>A0A9D4N7Y1</accession>
<evidence type="ECO:0000256" key="1">
    <source>
        <dbReference type="SAM" id="MobiDB-lite"/>
    </source>
</evidence>
<dbReference type="Gene3D" id="1.20.140.150">
    <property type="match status" value="1"/>
</dbReference>
<feature type="compositionally biased region" description="Basic and acidic residues" evidence="1">
    <location>
        <begin position="597"/>
        <end position="621"/>
    </location>
</feature>
<feature type="transmembrane region" description="Helical" evidence="2">
    <location>
        <begin position="98"/>
        <end position="116"/>
    </location>
</feature>
<evidence type="ECO:0000256" key="2">
    <source>
        <dbReference type="SAM" id="Phobius"/>
    </source>
</evidence>
<evidence type="ECO:0000313" key="3">
    <source>
        <dbReference type="EMBL" id="KAH3888894.1"/>
    </source>
</evidence>
<dbReference type="OrthoDB" id="10666683at2759"/>
<feature type="compositionally biased region" description="Polar residues" evidence="1">
    <location>
        <begin position="265"/>
        <end position="275"/>
    </location>
</feature>